<comment type="caution">
    <text evidence="1">The sequence shown here is derived from an EMBL/GenBank/DDBJ whole genome shotgun (WGS) entry which is preliminary data.</text>
</comment>
<evidence type="ECO:0000313" key="2">
    <source>
        <dbReference type="Proteomes" id="UP000095392"/>
    </source>
</evidence>
<sequence length="361" mass="39090">MSSFIHKVKSLISELSAQNVSRIFTIATTSKGEEEPYLTPLRVTRDFAVAGCVIFKQECLLDIIELVDGAVDIVLVDTEKKIPLSINKQALLASDSIYLKRNTIGPVETGNLSKICFQQISKSATFEFKPNDLTVNSAWSFLSQRLGVLSGKRIAILGAGNIGSKLALKLVECGADVHIYRQQAHVGYQITNGLNLIKHENTVSNITFHNSLLSTSFSADVVVGCTNGVPIIDNEVIQTVKKNALVVDLGKNNITADAIKLAIKNKLEIYRVDVTAALEGFIYEMLKMRDVLNSSYGKKALSFCNIVSGGYLGEDGDVIVDDISKPSVIYGVANGAGSIKKSLSSAENEIIAKLKKEVCLC</sequence>
<dbReference type="SUPFAM" id="SSF51735">
    <property type="entry name" value="NAD(P)-binding Rossmann-fold domains"/>
    <property type="match status" value="1"/>
</dbReference>
<accession>A0A1E7DGG9</accession>
<evidence type="ECO:0000313" key="1">
    <source>
        <dbReference type="EMBL" id="OES33434.1"/>
    </source>
</evidence>
<name>A0A1E7DGG9_ALTMA</name>
<dbReference type="RefSeq" id="WP_014997621.1">
    <property type="nucleotide sequence ID" value="NZ_JAHAVY010000001.1"/>
</dbReference>
<keyword evidence="2" id="KW-1185">Reference proteome</keyword>
<reference evidence="1 2" key="1">
    <citation type="submission" date="2016-09" db="EMBL/GenBank/DDBJ databases">
        <title>Draft Genome Sequence of four Alteromonas macleodii strains isolated from copper coupons and grown long-term at elevated copper levels.</title>
        <authorList>
            <person name="Cusick K."/>
            <person name="Dale J."/>
            <person name="Little B."/>
            <person name="Biffinger J."/>
        </authorList>
    </citation>
    <scope>NUCLEOTIDE SEQUENCE [LARGE SCALE GENOMIC DNA]</scope>
    <source>
        <strain evidence="1 2">KCP01</strain>
    </source>
</reference>
<dbReference type="EMBL" id="MIPY01000008">
    <property type="protein sequence ID" value="OES33434.1"/>
    <property type="molecule type" value="Genomic_DNA"/>
</dbReference>
<dbReference type="AlphaFoldDB" id="A0A1E7DGG9"/>
<proteinExistence type="predicted"/>
<gene>
    <name evidence="1" type="ORF">BFV95_1040</name>
</gene>
<dbReference type="Proteomes" id="UP000095392">
    <property type="component" value="Unassembled WGS sequence"/>
</dbReference>
<protein>
    <submittedName>
        <fullName evidence="1">Ketopantoate reductase PanE/ApbA family protein</fullName>
    </submittedName>
</protein>
<organism evidence="1 2">
    <name type="scientific">Alteromonas macleodii</name>
    <name type="common">Pseudoalteromonas macleodii</name>
    <dbReference type="NCBI Taxonomy" id="28108"/>
    <lineage>
        <taxon>Bacteria</taxon>
        <taxon>Pseudomonadati</taxon>
        <taxon>Pseudomonadota</taxon>
        <taxon>Gammaproteobacteria</taxon>
        <taxon>Alteromonadales</taxon>
        <taxon>Alteromonadaceae</taxon>
        <taxon>Alteromonas/Salinimonas group</taxon>
        <taxon>Alteromonas</taxon>
    </lineage>
</organism>
<dbReference type="Gene3D" id="3.40.50.720">
    <property type="entry name" value="NAD(P)-binding Rossmann-like Domain"/>
    <property type="match status" value="1"/>
</dbReference>
<dbReference type="InterPro" id="IPR036291">
    <property type="entry name" value="NAD(P)-bd_dom_sf"/>
</dbReference>